<dbReference type="PIRSF" id="PIRSF037327">
    <property type="entry name" value="TFIIIB_Bdp1_fun"/>
    <property type="match status" value="1"/>
</dbReference>
<proteinExistence type="predicted"/>
<dbReference type="GO" id="GO:0001156">
    <property type="term" value="F:TFIIIC-class transcription factor complex binding"/>
    <property type="evidence" value="ECO:0007669"/>
    <property type="project" value="TreeGrafter"/>
</dbReference>
<name>A0A7H9B1J6_ZYGMR</name>
<dbReference type="GO" id="GO:0000126">
    <property type="term" value="C:transcription factor TFIIIB complex"/>
    <property type="evidence" value="ECO:0007669"/>
    <property type="project" value="InterPro"/>
</dbReference>
<feature type="region of interest" description="Disordered" evidence="2">
    <location>
        <begin position="1"/>
        <end position="158"/>
    </location>
</feature>
<dbReference type="GeneID" id="59236224"/>
<dbReference type="AlphaFoldDB" id="A0A7H9B1J6"/>
<feature type="compositionally biased region" description="Acidic residues" evidence="2">
    <location>
        <begin position="70"/>
        <end position="84"/>
    </location>
</feature>
<dbReference type="Pfam" id="PF15963">
    <property type="entry name" value="Myb_DNA-bind_7"/>
    <property type="match status" value="1"/>
</dbReference>
<evidence type="ECO:0000256" key="2">
    <source>
        <dbReference type="SAM" id="MobiDB-lite"/>
    </source>
</evidence>
<dbReference type="GO" id="GO:0070898">
    <property type="term" value="P:RNA polymerase III preinitiation complex assembly"/>
    <property type="evidence" value="ECO:0007669"/>
    <property type="project" value="TreeGrafter"/>
</dbReference>
<feature type="compositionally biased region" description="Basic and acidic residues" evidence="2">
    <location>
        <begin position="326"/>
        <end position="341"/>
    </location>
</feature>
<accession>A0A7H9B1J6</accession>
<dbReference type="PANTHER" id="PTHR22929">
    <property type="entry name" value="RNA POLYMERASE III TRANSCRIPTION INITIATION FACTOR B"/>
    <property type="match status" value="1"/>
</dbReference>
<dbReference type="InterPro" id="IPR017174">
    <property type="entry name" value="Bdp1_fungi"/>
</dbReference>
<evidence type="ECO:0000313" key="4">
    <source>
        <dbReference type="EMBL" id="QLG72500.1"/>
    </source>
</evidence>
<dbReference type="GO" id="GO:0000995">
    <property type="term" value="F:RNA polymerase III general transcription initiation factor activity"/>
    <property type="evidence" value="ECO:0007669"/>
    <property type="project" value="InterPro"/>
</dbReference>
<evidence type="ECO:0000313" key="5">
    <source>
        <dbReference type="Proteomes" id="UP000509704"/>
    </source>
</evidence>
<gene>
    <name evidence="4" type="ORF">HG535_0D02080</name>
</gene>
<keyword evidence="1" id="KW-0175">Coiled coil</keyword>
<keyword evidence="5" id="KW-1185">Reference proteome</keyword>
<dbReference type="InterPro" id="IPR009057">
    <property type="entry name" value="Homeodomain-like_sf"/>
</dbReference>
<evidence type="ECO:0000256" key="1">
    <source>
        <dbReference type="SAM" id="Coils"/>
    </source>
</evidence>
<dbReference type="KEGG" id="zmk:HG535_0D02080"/>
<dbReference type="OrthoDB" id="272624at2759"/>
<dbReference type="SMART" id="SM00717">
    <property type="entry name" value="SANT"/>
    <property type="match status" value="1"/>
</dbReference>
<feature type="coiled-coil region" evidence="1">
    <location>
        <begin position="491"/>
        <end position="522"/>
    </location>
</feature>
<dbReference type="Gene3D" id="1.20.58.1880">
    <property type="match status" value="1"/>
</dbReference>
<evidence type="ECO:0000259" key="3">
    <source>
        <dbReference type="PROSITE" id="PS51293"/>
    </source>
</evidence>
<organism evidence="4 5">
    <name type="scientific">Zygotorulaspora mrakii</name>
    <name type="common">Zygosaccharomyces mrakii</name>
    <dbReference type="NCBI Taxonomy" id="42260"/>
    <lineage>
        <taxon>Eukaryota</taxon>
        <taxon>Fungi</taxon>
        <taxon>Dikarya</taxon>
        <taxon>Ascomycota</taxon>
        <taxon>Saccharomycotina</taxon>
        <taxon>Saccharomycetes</taxon>
        <taxon>Saccharomycetales</taxon>
        <taxon>Saccharomycetaceae</taxon>
        <taxon>Zygotorulaspora</taxon>
    </lineage>
</organism>
<dbReference type="InterPro" id="IPR039467">
    <property type="entry name" value="TFIIIB_B''_Myb"/>
</dbReference>
<feature type="region of interest" description="Disordered" evidence="2">
    <location>
        <begin position="212"/>
        <end position="231"/>
    </location>
</feature>
<reference evidence="4 5" key="1">
    <citation type="submission" date="2020-07" db="EMBL/GenBank/DDBJ databases">
        <title>The yeast mating-type switching endonuclease HO is a domesticated member of an unorthodox homing genetic element family.</title>
        <authorList>
            <person name="Coughlan A.Y."/>
            <person name="Lombardi L."/>
            <person name="Braun-Galleani S."/>
            <person name="Martos A.R."/>
            <person name="Galeote V."/>
            <person name="Bigey F."/>
            <person name="Dequin S."/>
            <person name="Byrne K.P."/>
            <person name="Wolfe K.H."/>
        </authorList>
    </citation>
    <scope>NUCLEOTIDE SEQUENCE [LARGE SCALE GENOMIC DNA]</scope>
    <source>
        <strain evidence="4 5">NRRL Y-6702</strain>
    </source>
</reference>
<dbReference type="InterPro" id="IPR001005">
    <property type="entry name" value="SANT/Myb"/>
</dbReference>
<sequence>MSSVVNKSGVRFTPKTRQRRLLTTARTVQPSIVANEERSQADKSGDGNENEDTAVETRETVSQNAHDASADEDEGDEEDEDDNDTYVADTKLGPLEKLDGTHINAKLKVPSTVSSSSRRRHSSRLDSLGGATSAKPLFKPGFNEPSIGNDGRRLSTISNSTTRKVRLSSISEKDVALQALKRSRMSARTSISKKSGSAHRISIVSRMSSPDANVHTATAVPKSEGKKESSADLFQRTDSLYEKYTIKNLQEIPKNIQDFDSNRYTLDEEEFTMAELCKPKLPIGEPSENFERAKQACKAKIEKRKLRRELRHKARLEFKSLKSLRKEEQEKELEERKKATEKLLNSDVPESQGSHAAIQLKMGPDGKLIVDEDSTVVDRHKNASMENAHKQKLDENPFENLYNSATYGRNAYTDPWTTEELIKFYKALSMWGTDFNLIAQLFPYRTRKQVKAKFVNEERKHTIIVELALQSKLPPDFEQYCIDTKKEIGTVSEFNERLNELKVKHEEHLRAIDAAKANAKEEDLKSFKLSDGDDSKKKTSGGFTRDQLKVYRKSEIVLGTIEEKRKQAIKEAEEYAMG</sequence>
<dbReference type="InterPro" id="IPR017884">
    <property type="entry name" value="SANT_dom"/>
</dbReference>
<dbReference type="CDD" id="cd00167">
    <property type="entry name" value="SANT"/>
    <property type="match status" value="1"/>
</dbReference>
<dbReference type="EMBL" id="CP058607">
    <property type="protein sequence ID" value="QLG72500.1"/>
    <property type="molecule type" value="Genomic_DNA"/>
</dbReference>
<dbReference type="RefSeq" id="XP_037144228.1">
    <property type="nucleotide sequence ID" value="XM_037288333.1"/>
</dbReference>
<dbReference type="SUPFAM" id="SSF46689">
    <property type="entry name" value="Homeodomain-like"/>
    <property type="match status" value="1"/>
</dbReference>
<protein>
    <recommendedName>
        <fullName evidence="3">SANT domain-containing protein</fullName>
    </recommendedName>
</protein>
<dbReference type="PANTHER" id="PTHR22929:SF0">
    <property type="entry name" value="TRANSCRIPTION FACTOR TFIIIB COMPONENT B'' HOMOLOG"/>
    <property type="match status" value="1"/>
</dbReference>
<feature type="domain" description="SANT" evidence="3">
    <location>
        <begin position="411"/>
        <end position="462"/>
    </location>
</feature>
<feature type="region of interest" description="Disordered" evidence="2">
    <location>
        <begin position="326"/>
        <end position="352"/>
    </location>
</feature>
<feature type="compositionally biased region" description="Basic and acidic residues" evidence="2">
    <location>
        <begin position="35"/>
        <end position="46"/>
    </location>
</feature>
<dbReference type="GO" id="GO:0006355">
    <property type="term" value="P:regulation of DNA-templated transcription"/>
    <property type="evidence" value="ECO:0007669"/>
    <property type="project" value="UniProtKB-ARBA"/>
</dbReference>
<dbReference type="Proteomes" id="UP000509704">
    <property type="component" value="Chromosome 4"/>
</dbReference>
<dbReference type="PROSITE" id="PS51293">
    <property type="entry name" value="SANT"/>
    <property type="match status" value="1"/>
</dbReference>